<keyword evidence="1" id="KW-1133">Transmembrane helix</keyword>
<organism evidence="2 3">
    <name type="scientific">Ecytonucleospora hepatopenaei</name>
    <dbReference type="NCBI Taxonomy" id="646526"/>
    <lineage>
        <taxon>Eukaryota</taxon>
        <taxon>Fungi</taxon>
        <taxon>Fungi incertae sedis</taxon>
        <taxon>Microsporidia</taxon>
        <taxon>Enterocytozoonidae</taxon>
        <taxon>Ecytonucleospora</taxon>
    </lineage>
</organism>
<accession>A0A1W0E3E0</accession>
<reference evidence="2 3" key="1">
    <citation type="journal article" date="2017" name="Environ. Microbiol.">
        <title>Decay of the glycolytic pathway and adaptation to intranuclear parasitism within Enterocytozoonidae microsporidia.</title>
        <authorList>
            <person name="Wiredu Boakye D."/>
            <person name="Jaroenlak P."/>
            <person name="Prachumwat A."/>
            <person name="Williams T.A."/>
            <person name="Bateman K.S."/>
            <person name="Itsathitphaisarn O."/>
            <person name="Sritunyalucksana K."/>
            <person name="Paszkiewicz K.H."/>
            <person name="Moore K.A."/>
            <person name="Stentiford G.D."/>
            <person name="Williams B.A."/>
        </authorList>
    </citation>
    <scope>NUCLEOTIDE SEQUENCE [LARGE SCALE GENOMIC DNA]</scope>
    <source>
        <strain evidence="2 3">TH1</strain>
    </source>
</reference>
<gene>
    <name evidence="2" type="ORF">EHP00_1951</name>
</gene>
<protein>
    <submittedName>
        <fullName evidence="2">Uncharacterized protein</fullName>
    </submittedName>
</protein>
<proteinExistence type="predicted"/>
<name>A0A1W0E3E0_9MICR</name>
<feature type="transmembrane region" description="Helical" evidence="1">
    <location>
        <begin position="225"/>
        <end position="247"/>
    </location>
</feature>
<keyword evidence="1" id="KW-0472">Membrane</keyword>
<evidence type="ECO:0000256" key="1">
    <source>
        <dbReference type="SAM" id="Phobius"/>
    </source>
</evidence>
<dbReference type="AlphaFoldDB" id="A0A1W0E3E0"/>
<keyword evidence="1" id="KW-0812">Transmembrane</keyword>
<evidence type="ECO:0000313" key="2">
    <source>
        <dbReference type="EMBL" id="OQS53754.1"/>
    </source>
</evidence>
<evidence type="ECO:0000313" key="3">
    <source>
        <dbReference type="Proteomes" id="UP000192758"/>
    </source>
</evidence>
<sequence>MEDVEVRLNSGSIEVDDTSTYIFTVSNKQITTTNKDKTQVQRPKKQIYEIPTFENKKIVLNVKNGNVYIDDNSIDKSEDLGLLRNDGNTSVTPAIINPNLTFFHCENNEKDEILNSSDGVVLFSHVLFNELEQFFSIEGKTLNFKYDVTVKDSLTFDILQDFKILIENNQISDTLRSIRPVIPIGQKVFTSTLETENKGKLLNPLTLKTEDEEKINMSKNSKTTLLMIIILPVIFIIIICMLMVIVYKNRKSK</sequence>
<comment type="caution">
    <text evidence="2">The sequence shown here is derived from an EMBL/GenBank/DDBJ whole genome shotgun (WGS) entry which is preliminary data.</text>
</comment>
<dbReference type="Proteomes" id="UP000192758">
    <property type="component" value="Unassembled WGS sequence"/>
</dbReference>
<dbReference type="VEuPathDB" id="MicrosporidiaDB:EHP00_1951"/>
<dbReference type="EMBL" id="MNPJ01000025">
    <property type="protein sequence ID" value="OQS53754.1"/>
    <property type="molecule type" value="Genomic_DNA"/>
</dbReference>
<keyword evidence="3" id="KW-1185">Reference proteome</keyword>